<dbReference type="STRING" id="937334.SAMN05444406_13310"/>
<feature type="region of interest" description="Disordered" evidence="1">
    <location>
        <begin position="264"/>
        <end position="283"/>
    </location>
</feature>
<keyword evidence="3" id="KW-1185">Reference proteome</keyword>
<evidence type="ECO:0000313" key="2">
    <source>
        <dbReference type="EMBL" id="SFQ37426.1"/>
    </source>
</evidence>
<dbReference type="OrthoDB" id="1729537at2"/>
<reference evidence="2 3" key="1">
    <citation type="submission" date="2016-10" db="EMBL/GenBank/DDBJ databases">
        <authorList>
            <person name="de Groot N.N."/>
        </authorList>
    </citation>
    <scope>NUCLEOTIDE SEQUENCE [LARGE SCALE GENOMIC DNA]</scope>
    <source>
        <strain evidence="2 3">DSM 20678</strain>
    </source>
</reference>
<proteinExistence type="predicted"/>
<evidence type="ECO:0000313" key="3">
    <source>
        <dbReference type="Proteomes" id="UP000198577"/>
    </source>
</evidence>
<evidence type="ECO:0008006" key="4">
    <source>
        <dbReference type="Google" id="ProtNLM"/>
    </source>
</evidence>
<accession>A0A1I5XZS9</accession>
<dbReference type="AlphaFoldDB" id="A0A1I5XZS9"/>
<sequence length="283" mass="31485">MEALFPRTNVGGVSLSRMIIGTNWILGYSHTSLAADNLIRHKNSSPQVIADMLEVFLEAGVDTIMGPFVDNPHLVEAVRLAEDRTGKGMIIIDTPIINVDDNAEARKEAERVIANSKKLGATLCLPHHTSVEQLVNKNKKTIERLPDYLKMIRDHGMIPGLSCHMPELVIYSDLNGYDVETYIQIYNCIGFLMQVEIEYIHKVIWNAKKPVITIKPMAAGRASPFVGLTFVWHTIRPCDMVTVGCLTPDEAAEDIEISLAALQGRPPELKGRSSPKKTEIMRD</sequence>
<dbReference type="EMBL" id="FOXR01000033">
    <property type="protein sequence ID" value="SFQ37426.1"/>
    <property type="molecule type" value="Genomic_DNA"/>
</dbReference>
<dbReference type="RefSeq" id="WP_092282698.1">
    <property type="nucleotide sequence ID" value="NZ_FOXR01000033.1"/>
</dbReference>
<evidence type="ECO:0000256" key="1">
    <source>
        <dbReference type="SAM" id="MobiDB-lite"/>
    </source>
</evidence>
<organism evidence="2 3">
    <name type="scientific">Caldicoprobacter faecalis</name>
    <dbReference type="NCBI Taxonomy" id="937334"/>
    <lineage>
        <taxon>Bacteria</taxon>
        <taxon>Bacillati</taxon>
        <taxon>Bacillota</taxon>
        <taxon>Clostridia</taxon>
        <taxon>Caldicoprobacterales</taxon>
        <taxon>Caldicoprobacteraceae</taxon>
        <taxon>Caldicoprobacter</taxon>
    </lineage>
</organism>
<protein>
    <recommendedName>
        <fullName evidence="4">Sugar phosphate isomerase/epimerase</fullName>
    </recommendedName>
</protein>
<gene>
    <name evidence="2" type="ORF">SAMN05444406_13310</name>
</gene>
<name>A0A1I5XZS9_9FIRM</name>
<feature type="compositionally biased region" description="Basic and acidic residues" evidence="1">
    <location>
        <begin position="267"/>
        <end position="283"/>
    </location>
</feature>
<dbReference type="Proteomes" id="UP000198577">
    <property type="component" value="Unassembled WGS sequence"/>
</dbReference>